<keyword evidence="2" id="KW-1185">Reference proteome</keyword>
<dbReference type="GO" id="GO:0030150">
    <property type="term" value="P:protein import into mitochondrial matrix"/>
    <property type="evidence" value="ECO:0007669"/>
    <property type="project" value="TreeGrafter"/>
</dbReference>
<reference evidence="3" key="2">
    <citation type="submission" date="2025-08" db="UniProtKB">
        <authorList>
            <consortium name="RefSeq"/>
        </authorList>
    </citation>
    <scope>IDENTIFICATION</scope>
    <source>
        <tissue evidence="3">Leaf</tissue>
    </source>
</reference>
<protein>
    <submittedName>
        <fullName evidence="3">Uncharacterized protein LOC106777309 isoform X1</fullName>
    </submittedName>
</protein>
<dbReference type="PANTHER" id="PTHR20922">
    <property type="entry name" value="DNL-TYPE ZINC FINGER PROTEIN"/>
    <property type="match status" value="1"/>
</dbReference>
<name>A0A3Q0EHY3_VIGRR</name>
<dbReference type="OrthoDB" id="512667at2759"/>
<dbReference type="GO" id="GO:0005739">
    <property type="term" value="C:mitochondrion"/>
    <property type="evidence" value="ECO:0007669"/>
    <property type="project" value="TreeGrafter"/>
</dbReference>
<dbReference type="RefSeq" id="XP_022631648.1">
    <property type="nucleotide sequence ID" value="XM_022775927.1"/>
</dbReference>
<dbReference type="GeneID" id="106777309"/>
<organism evidence="2 3">
    <name type="scientific">Vigna radiata var. radiata</name>
    <name type="common">Mung bean</name>
    <name type="synonym">Phaseolus aureus</name>
    <dbReference type="NCBI Taxonomy" id="3916"/>
    <lineage>
        <taxon>Eukaryota</taxon>
        <taxon>Viridiplantae</taxon>
        <taxon>Streptophyta</taxon>
        <taxon>Embryophyta</taxon>
        <taxon>Tracheophyta</taxon>
        <taxon>Spermatophyta</taxon>
        <taxon>Magnoliopsida</taxon>
        <taxon>eudicotyledons</taxon>
        <taxon>Gunneridae</taxon>
        <taxon>Pentapetalae</taxon>
        <taxon>rosids</taxon>
        <taxon>fabids</taxon>
        <taxon>Fabales</taxon>
        <taxon>Fabaceae</taxon>
        <taxon>Papilionoideae</taxon>
        <taxon>50 kb inversion clade</taxon>
        <taxon>NPAAA clade</taxon>
        <taxon>indigoferoid/millettioid clade</taxon>
        <taxon>Phaseoleae</taxon>
        <taxon>Vigna</taxon>
    </lineage>
</organism>
<accession>A0A3Q0EHY3</accession>
<dbReference type="GO" id="GO:0051087">
    <property type="term" value="F:protein-folding chaperone binding"/>
    <property type="evidence" value="ECO:0007669"/>
    <property type="project" value="TreeGrafter"/>
</dbReference>
<evidence type="ECO:0000256" key="1">
    <source>
        <dbReference type="SAM" id="MobiDB-lite"/>
    </source>
</evidence>
<dbReference type="Proteomes" id="UP000087766">
    <property type="component" value="Chromosome 11"/>
</dbReference>
<evidence type="ECO:0000313" key="2">
    <source>
        <dbReference type="Proteomes" id="UP000087766"/>
    </source>
</evidence>
<dbReference type="AlphaFoldDB" id="A0A3Q0EHY3"/>
<dbReference type="GO" id="GO:0006457">
    <property type="term" value="P:protein folding"/>
    <property type="evidence" value="ECO:0007669"/>
    <property type="project" value="TreeGrafter"/>
</dbReference>
<feature type="region of interest" description="Disordered" evidence="1">
    <location>
        <begin position="61"/>
        <end position="80"/>
    </location>
</feature>
<reference evidence="2" key="1">
    <citation type="journal article" date="2014" name="Nat. Commun.">
        <title>Genome sequence of mungbean and insights into evolution within Vigna species.</title>
        <authorList>
            <person name="Kang Y.J."/>
            <person name="Kim S.K."/>
            <person name="Kim M.Y."/>
            <person name="Lestari P."/>
            <person name="Kim K.H."/>
            <person name="Ha B.K."/>
            <person name="Jun T.H."/>
            <person name="Hwang W.J."/>
            <person name="Lee T."/>
            <person name="Lee J."/>
            <person name="Shim S."/>
            <person name="Yoon M.Y."/>
            <person name="Jang Y.E."/>
            <person name="Han K.S."/>
            <person name="Taeprayoon P."/>
            <person name="Yoon N."/>
            <person name="Somta P."/>
            <person name="Tanya P."/>
            <person name="Kim K.S."/>
            <person name="Gwag J.G."/>
            <person name="Moon J.K."/>
            <person name="Lee Y.H."/>
            <person name="Park B.S."/>
            <person name="Bombarely A."/>
            <person name="Doyle J.J."/>
            <person name="Jackson S.A."/>
            <person name="Schafleitner R."/>
            <person name="Srinives P."/>
            <person name="Varshney R.K."/>
            <person name="Lee S.H."/>
        </authorList>
    </citation>
    <scope>NUCLEOTIDE SEQUENCE [LARGE SCALE GENOMIC DNA]</scope>
    <source>
        <strain evidence="2">cv. VC1973A</strain>
    </source>
</reference>
<dbReference type="STRING" id="3916.A0A3Q0EHY3"/>
<proteinExistence type="predicted"/>
<sequence length="160" mass="17467">MAASALYSGTVFVPPLSHKTPKHVRSICFNPSISLPRSRFCAIVAAPSLSRRVFRVHGLMDDESGTAPKPESPNSEGSASIDLKLPRRSLLVQFTCVCGERTKRLVNRLAYERGAVFVQSCSFGNIIIGGNEADTLGKDQGLNAIYDVLDRVHTTTYKEL</sequence>
<dbReference type="GO" id="GO:0050821">
    <property type="term" value="P:protein stabilization"/>
    <property type="evidence" value="ECO:0007669"/>
    <property type="project" value="TreeGrafter"/>
</dbReference>
<dbReference type="PANTHER" id="PTHR20922:SF19">
    <property type="entry name" value="F24J5.3"/>
    <property type="match status" value="1"/>
</dbReference>
<gene>
    <name evidence="3" type="primary">LOC106777309</name>
</gene>
<evidence type="ECO:0000313" key="3">
    <source>
        <dbReference type="RefSeq" id="XP_022631648.1"/>
    </source>
</evidence>
<dbReference type="InterPro" id="IPR024158">
    <property type="entry name" value="Mt_import_TIM15"/>
</dbReference>